<feature type="transmembrane region" description="Helical" evidence="1">
    <location>
        <begin position="195"/>
        <end position="217"/>
    </location>
</feature>
<dbReference type="Proteomes" id="UP001081709">
    <property type="component" value="Unassembled WGS sequence"/>
</dbReference>
<keyword evidence="1" id="KW-0472">Membrane</keyword>
<feature type="transmembrane region" description="Helical" evidence="1">
    <location>
        <begin position="249"/>
        <end position="266"/>
    </location>
</feature>
<feature type="transmembrane region" description="Helical" evidence="1">
    <location>
        <begin position="126"/>
        <end position="145"/>
    </location>
</feature>
<feature type="transmembrane region" description="Helical" evidence="1">
    <location>
        <begin position="310"/>
        <end position="328"/>
    </location>
</feature>
<feature type="transmembrane region" description="Helical" evidence="1">
    <location>
        <begin position="273"/>
        <end position="290"/>
    </location>
</feature>
<dbReference type="Proteomes" id="UP001071478">
    <property type="component" value="Unassembled WGS sequence"/>
</dbReference>
<comment type="caution">
    <text evidence="3">The sequence shown here is derived from an EMBL/GenBank/DDBJ whole genome shotgun (WGS) entry which is preliminary data.</text>
</comment>
<dbReference type="EMBL" id="JAPMKV010000007">
    <property type="protein sequence ID" value="MCX7445640.1"/>
    <property type="molecule type" value="Genomic_DNA"/>
</dbReference>
<evidence type="ECO:0000313" key="3">
    <source>
        <dbReference type="EMBL" id="MCX7468940.1"/>
    </source>
</evidence>
<proteinExistence type="predicted"/>
<evidence type="ECO:0000313" key="5">
    <source>
        <dbReference type="Proteomes" id="UP001081709"/>
    </source>
</evidence>
<dbReference type="RefSeq" id="WP_200254651.1">
    <property type="nucleotide sequence ID" value="NZ_JAENIQ020000004.1"/>
</dbReference>
<accession>A0A9Q4C962</accession>
<evidence type="ECO:0000313" key="2">
    <source>
        <dbReference type="EMBL" id="MCX7445640.1"/>
    </source>
</evidence>
<feature type="transmembrane region" description="Helical" evidence="1">
    <location>
        <begin position="224"/>
        <end position="243"/>
    </location>
</feature>
<sequence length="499" mass="51202">MTRRIVLTAWSVFCVGVLLWPLAAAGALIQRDMVVLPHPALSLSALGFGDLPARGAPQDGVLALAGLFVDATLVARLLLLCGALVGAAGAAALARHVTGGSRVVPQLAAVTVTVVNPFVVERLIQGHWSLVVAAWLLPTVAWAGLAGNRTLLLVGVWATSLTPTGAVLGIVVAAVCSTGRRAQLWSAGAVGTVVSLPWLVPALLGGAGTGAGGATAFAPRAEHLVGTVGALMGLGGIWNGAAVPASREAGFAVSGVLLAAVLASAVGRCPRPLLVLAVSGVGVAVAWWLMPGTAGWLLSRVPGAGLLRDAQKYVALAVPAYCALAALVADRRGLLAGLVVVLAVLQVPDAPHAVGVLRPVPVNPAWSELAEVADGRDVLVTDTGTITMHRGRTVLDPRAKAVALVEPGGLRVDGEITDRPNPRWVRSVEAWRGEDLAAVRSSGIGVVVDDGRIHDLGGGGPRRGWRWWLGLGLTVLWLSVPLTPAVPRRIPGVRRTARR</sequence>
<gene>
    <name evidence="2" type="ORF">OS125_10370</name>
    <name evidence="3" type="ORF">OS129_08645</name>
</gene>
<reference evidence="3" key="1">
    <citation type="submission" date="2022-11" db="EMBL/GenBank/DDBJ databases">
        <title>Corynebacterium sp. isolated from Penguins.</title>
        <authorList>
            <person name="Sedlar K."/>
            <person name="Svec P."/>
        </authorList>
    </citation>
    <scope>NUCLEOTIDE SEQUENCE</scope>
    <source>
        <strain evidence="2">P7003</strain>
        <strain evidence="3">P7374</strain>
    </source>
</reference>
<feature type="transmembrane region" description="Helical" evidence="1">
    <location>
        <begin position="152"/>
        <end position="175"/>
    </location>
</feature>
<dbReference type="AlphaFoldDB" id="A0A9Q4C962"/>
<keyword evidence="1" id="KW-0812">Transmembrane</keyword>
<name>A0A9Q4C962_9CORY</name>
<evidence type="ECO:0000313" key="4">
    <source>
        <dbReference type="Proteomes" id="UP001071478"/>
    </source>
</evidence>
<protein>
    <submittedName>
        <fullName evidence="3">Uncharacterized protein</fullName>
    </submittedName>
</protein>
<keyword evidence="5" id="KW-1185">Reference proteome</keyword>
<organism evidence="3 4">
    <name type="scientific">Corynebacterium pygosceleis</name>
    <dbReference type="NCBI Taxonomy" id="2800406"/>
    <lineage>
        <taxon>Bacteria</taxon>
        <taxon>Bacillati</taxon>
        <taxon>Actinomycetota</taxon>
        <taxon>Actinomycetes</taxon>
        <taxon>Mycobacteriales</taxon>
        <taxon>Corynebacteriaceae</taxon>
        <taxon>Corynebacterium</taxon>
    </lineage>
</organism>
<keyword evidence="1" id="KW-1133">Transmembrane helix</keyword>
<dbReference type="EMBL" id="JAPMKU010000004">
    <property type="protein sequence ID" value="MCX7468940.1"/>
    <property type="molecule type" value="Genomic_DNA"/>
</dbReference>
<evidence type="ECO:0000256" key="1">
    <source>
        <dbReference type="SAM" id="Phobius"/>
    </source>
</evidence>
<feature type="transmembrane region" description="Helical" evidence="1">
    <location>
        <begin position="465"/>
        <end position="486"/>
    </location>
</feature>
<feature type="transmembrane region" description="Helical" evidence="1">
    <location>
        <begin position="73"/>
        <end position="94"/>
    </location>
</feature>